<evidence type="ECO:0000313" key="7">
    <source>
        <dbReference type="Proteomes" id="UP000001919"/>
    </source>
</evidence>
<dbReference type="PRINTS" id="PR00036">
    <property type="entry name" value="HTHLACI"/>
</dbReference>
<protein>
    <submittedName>
        <fullName evidence="6">Transcriptional regulator</fullName>
    </submittedName>
</protein>
<sequence>MARSPTMEDVAREAGVSRSTVSRVFHNGGERVSADALLTVHAAAKRLGYVHNLVASGLAARSGRELGLLLRDATNPAYGHLHAEMHRAAQARGRTLISVTAFRHGDGTAEVEGLNRLIGQRVAGVFAGTGVTAAEDLARTVTATPMMIVGRPNEHPQIESVSYDERTHGRWMAEAIAAQGHRRIAALTAPLLYSRVFDLRMRSLVARCRELGIAALPVELLPVEHGVIRALEAAREESLTCIACPVDYVALELLRAAGARGVRIPEEVSTVGFDGLGDGLDLLGLATIRLPVAEVARAAVARMEDLLVAAQHGAEDGERSSGAAPRRRTGPEASGARHTVLPGRLVPGRTLGPPPPRA</sequence>
<dbReference type="eggNOG" id="COG1609">
    <property type="taxonomic scope" value="Bacteria"/>
</dbReference>
<evidence type="ECO:0000256" key="2">
    <source>
        <dbReference type="ARBA" id="ARBA00023125"/>
    </source>
</evidence>
<dbReference type="SUPFAM" id="SSF47413">
    <property type="entry name" value="lambda repressor-like DNA-binding domains"/>
    <property type="match status" value="1"/>
</dbReference>
<dbReference type="EMBL" id="CP001643">
    <property type="protein sequence ID" value="ACU86847.1"/>
    <property type="molecule type" value="Genomic_DNA"/>
</dbReference>
<dbReference type="SUPFAM" id="SSF53822">
    <property type="entry name" value="Periplasmic binding protein-like I"/>
    <property type="match status" value="1"/>
</dbReference>
<dbReference type="PANTHER" id="PTHR30146">
    <property type="entry name" value="LACI-RELATED TRANSCRIPTIONAL REPRESSOR"/>
    <property type="match status" value="1"/>
</dbReference>
<reference evidence="6 7" key="1">
    <citation type="journal article" date="2009" name="Stand. Genomic Sci.">
        <title>Complete genome sequence of Brachybacterium faecium type strain (Schefferle 6-10).</title>
        <authorList>
            <person name="Lapidus A."/>
            <person name="Pukall R."/>
            <person name="Labuttii K."/>
            <person name="Copeland A."/>
            <person name="Del Rio T.G."/>
            <person name="Nolan M."/>
            <person name="Chen F."/>
            <person name="Lucas S."/>
            <person name="Tice H."/>
            <person name="Cheng J.F."/>
            <person name="Bruce D."/>
            <person name="Goodwin L."/>
            <person name="Pitluck S."/>
            <person name="Rohde M."/>
            <person name="Goker M."/>
            <person name="Pati A."/>
            <person name="Ivanova N."/>
            <person name="Mavrommatis K."/>
            <person name="Chen A."/>
            <person name="Palaniappan K."/>
            <person name="D'haeseleer P."/>
            <person name="Chain P."/>
            <person name="Bristow J."/>
            <person name="Eisen J.A."/>
            <person name="Markowitz V."/>
            <person name="Hugenholtz P."/>
            <person name="Kyrpides N.C."/>
            <person name="Klenk H.P."/>
        </authorList>
    </citation>
    <scope>NUCLEOTIDE SEQUENCE [LARGE SCALE GENOMIC DNA]</scope>
    <source>
        <strain evidence="7">ATCC 43885 / DSM 4810 / JCM 11609 / LMG 19847 / NBRC 14762 / NCIMB 9860 / 6-10</strain>
    </source>
</reference>
<keyword evidence="1" id="KW-0805">Transcription regulation</keyword>
<dbReference type="InterPro" id="IPR028082">
    <property type="entry name" value="Peripla_BP_I"/>
</dbReference>
<organism evidence="6 7">
    <name type="scientific">Brachybacterium faecium (strain ATCC 43885 / DSM 4810 / JCM 11609 / LMG 19847 / NBRC 14762 / NCIMB 9860 / 6-10)</name>
    <dbReference type="NCBI Taxonomy" id="446465"/>
    <lineage>
        <taxon>Bacteria</taxon>
        <taxon>Bacillati</taxon>
        <taxon>Actinomycetota</taxon>
        <taxon>Actinomycetes</taxon>
        <taxon>Micrococcales</taxon>
        <taxon>Dermabacteraceae</taxon>
        <taxon>Brachybacterium</taxon>
    </lineage>
</organism>
<evidence type="ECO:0000313" key="6">
    <source>
        <dbReference type="EMBL" id="ACU86847.1"/>
    </source>
</evidence>
<dbReference type="PATRIC" id="fig|446465.5.peg.3055"/>
<dbReference type="CDD" id="cd01392">
    <property type="entry name" value="HTH_LacI"/>
    <property type="match status" value="1"/>
</dbReference>
<dbReference type="OrthoDB" id="37081at2"/>
<evidence type="ECO:0000256" key="1">
    <source>
        <dbReference type="ARBA" id="ARBA00023015"/>
    </source>
</evidence>
<feature type="region of interest" description="Disordered" evidence="4">
    <location>
        <begin position="312"/>
        <end position="358"/>
    </location>
</feature>
<dbReference type="PROSITE" id="PS50932">
    <property type="entry name" value="HTH_LACI_2"/>
    <property type="match status" value="1"/>
</dbReference>
<dbReference type="Proteomes" id="UP000001919">
    <property type="component" value="Chromosome"/>
</dbReference>
<evidence type="ECO:0000259" key="5">
    <source>
        <dbReference type="PROSITE" id="PS50932"/>
    </source>
</evidence>
<dbReference type="Pfam" id="PF00356">
    <property type="entry name" value="LacI"/>
    <property type="match status" value="1"/>
</dbReference>
<keyword evidence="2" id="KW-0238">DNA-binding</keyword>
<dbReference type="InterPro" id="IPR046335">
    <property type="entry name" value="LacI/GalR-like_sensor"/>
</dbReference>
<keyword evidence="7" id="KW-1185">Reference proteome</keyword>
<dbReference type="Gene3D" id="3.40.50.2300">
    <property type="match status" value="2"/>
</dbReference>
<dbReference type="HOGENOM" id="CLU_037628_6_4_11"/>
<dbReference type="InterPro" id="IPR010982">
    <property type="entry name" value="Lambda_DNA-bd_dom_sf"/>
</dbReference>
<evidence type="ECO:0000256" key="3">
    <source>
        <dbReference type="ARBA" id="ARBA00023163"/>
    </source>
</evidence>
<gene>
    <name evidence="6" type="ordered locus">Bfae_30870</name>
</gene>
<proteinExistence type="predicted"/>
<dbReference type="GO" id="GO:0003700">
    <property type="term" value="F:DNA-binding transcription factor activity"/>
    <property type="evidence" value="ECO:0007669"/>
    <property type="project" value="TreeGrafter"/>
</dbReference>
<dbReference type="Pfam" id="PF13377">
    <property type="entry name" value="Peripla_BP_3"/>
    <property type="match status" value="1"/>
</dbReference>
<dbReference type="KEGG" id="bfa:Bfae_30870"/>
<accession>C7MAW0</accession>
<dbReference type="STRING" id="446465.Bfae_30870"/>
<dbReference type="GO" id="GO:0000976">
    <property type="term" value="F:transcription cis-regulatory region binding"/>
    <property type="evidence" value="ECO:0007669"/>
    <property type="project" value="TreeGrafter"/>
</dbReference>
<name>C7MAW0_BRAFD</name>
<dbReference type="Gene3D" id="1.10.260.40">
    <property type="entry name" value="lambda repressor-like DNA-binding domains"/>
    <property type="match status" value="1"/>
</dbReference>
<dbReference type="SMART" id="SM00354">
    <property type="entry name" value="HTH_LACI"/>
    <property type="match status" value="1"/>
</dbReference>
<dbReference type="AlphaFoldDB" id="C7MAW0"/>
<evidence type="ECO:0000256" key="4">
    <source>
        <dbReference type="SAM" id="MobiDB-lite"/>
    </source>
</evidence>
<keyword evidence="3" id="KW-0804">Transcription</keyword>
<dbReference type="PANTHER" id="PTHR30146:SF109">
    <property type="entry name" value="HTH-TYPE TRANSCRIPTIONAL REGULATOR GALS"/>
    <property type="match status" value="1"/>
</dbReference>
<dbReference type="InterPro" id="IPR000843">
    <property type="entry name" value="HTH_LacI"/>
</dbReference>
<feature type="domain" description="HTH lacI-type" evidence="5">
    <location>
        <begin position="5"/>
        <end position="60"/>
    </location>
</feature>